<dbReference type="Proteomes" id="UP000790787">
    <property type="component" value="Chromosome 11"/>
</dbReference>
<dbReference type="RefSeq" id="XP_075080298.1">
    <property type="nucleotide sequence ID" value="XM_075224197.1"/>
</dbReference>
<reference evidence="1" key="1">
    <citation type="journal article" date="2014" name="Nat. Commun.">
        <title>The tobacco genome sequence and its comparison with those of tomato and potato.</title>
        <authorList>
            <person name="Sierro N."/>
            <person name="Battey J.N."/>
            <person name="Ouadi S."/>
            <person name="Bakaher N."/>
            <person name="Bovet L."/>
            <person name="Willig A."/>
            <person name="Goepfert S."/>
            <person name="Peitsch M.C."/>
            <person name="Ivanov N.V."/>
        </authorList>
    </citation>
    <scope>NUCLEOTIDE SEQUENCE [LARGE SCALE GENOMIC DNA]</scope>
</reference>
<evidence type="ECO:0000313" key="1">
    <source>
        <dbReference type="Proteomes" id="UP000790787"/>
    </source>
</evidence>
<gene>
    <name evidence="2" type="primary">LOC142165821</name>
</gene>
<evidence type="ECO:0000313" key="2">
    <source>
        <dbReference type="RefSeq" id="XP_075080298.1"/>
    </source>
</evidence>
<protein>
    <submittedName>
        <fullName evidence="2">Uncharacterized protein LOC142165821</fullName>
    </submittedName>
</protein>
<organism evidence="1 2">
    <name type="scientific">Nicotiana tabacum</name>
    <name type="common">Common tobacco</name>
    <dbReference type="NCBI Taxonomy" id="4097"/>
    <lineage>
        <taxon>Eukaryota</taxon>
        <taxon>Viridiplantae</taxon>
        <taxon>Streptophyta</taxon>
        <taxon>Embryophyta</taxon>
        <taxon>Tracheophyta</taxon>
        <taxon>Spermatophyta</taxon>
        <taxon>Magnoliopsida</taxon>
        <taxon>eudicotyledons</taxon>
        <taxon>Gunneridae</taxon>
        <taxon>Pentapetalae</taxon>
        <taxon>asterids</taxon>
        <taxon>lamiids</taxon>
        <taxon>Solanales</taxon>
        <taxon>Solanaceae</taxon>
        <taxon>Nicotianoideae</taxon>
        <taxon>Nicotianeae</taxon>
        <taxon>Nicotiana</taxon>
    </lineage>
</organism>
<name>A0AC58S5Q9_TOBAC</name>
<proteinExistence type="predicted"/>
<accession>A0AC58S5Q9</accession>
<keyword evidence="1" id="KW-1185">Reference proteome</keyword>
<reference evidence="2" key="2">
    <citation type="submission" date="2025-08" db="UniProtKB">
        <authorList>
            <consortium name="RefSeq"/>
        </authorList>
    </citation>
    <scope>IDENTIFICATION</scope>
    <source>
        <tissue evidence="2">Leaf</tissue>
    </source>
</reference>
<sequence length="136" mass="16268">MVSASRKDWSVKLDEALWAYRATFKTTIWTSPFKLLYEKSCHLPVEIEHKVYWAIKLLNLDLSLAGGHIMSQVNELKEFILDTCENARIFKEKKKKWHDHLIKPKEFHEVEKVFLYNSILRFFPRKVKLDGRDSMR</sequence>